<sequence>MKRTLLSAIVAAVALTSVAGSPAMAQGWGPDHRGPDRYEREHGGPRGPEPRHVERRVEHRWHPGDRLDRRVYTERVVITRPAAHHLHPAPRGHRWVRVGSDAILVVATTGLVVKVAPGIFR</sequence>
<proteinExistence type="predicted"/>
<dbReference type="EMBL" id="JAGINP010000012">
    <property type="protein sequence ID" value="MBP2293791.1"/>
    <property type="molecule type" value="Genomic_DNA"/>
</dbReference>
<evidence type="ECO:0000313" key="3">
    <source>
        <dbReference type="EMBL" id="MBP2293791.1"/>
    </source>
</evidence>
<gene>
    <name evidence="3" type="ORF">J2851_003575</name>
</gene>
<name>A0ABS4SMJ5_9PROT</name>
<dbReference type="RefSeq" id="WP_209767712.1">
    <property type="nucleotide sequence ID" value="NZ_JAGINP010000012.1"/>
</dbReference>
<feature type="compositionally biased region" description="Basic and acidic residues" evidence="1">
    <location>
        <begin position="30"/>
        <end position="57"/>
    </location>
</feature>
<organism evidence="3 4">
    <name type="scientific">Azospirillum rugosum</name>
    <dbReference type="NCBI Taxonomy" id="416170"/>
    <lineage>
        <taxon>Bacteria</taxon>
        <taxon>Pseudomonadati</taxon>
        <taxon>Pseudomonadota</taxon>
        <taxon>Alphaproteobacteria</taxon>
        <taxon>Rhodospirillales</taxon>
        <taxon>Azospirillaceae</taxon>
        <taxon>Azospirillum</taxon>
    </lineage>
</organism>
<feature type="chain" id="PRO_5045559613" evidence="2">
    <location>
        <begin position="26"/>
        <end position="121"/>
    </location>
</feature>
<dbReference type="Proteomes" id="UP000781958">
    <property type="component" value="Unassembled WGS sequence"/>
</dbReference>
<feature type="region of interest" description="Disordered" evidence="1">
    <location>
        <begin position="21"/>
        <end position="57"/>
    </location>
</feature>
<dbReference type="Pfam" id="PF11776">
    <property type="entry name" value="RcnB"/>
    <property type="match status" value="1"/>
</dbReference>
<dbReference type="Gene3D" id="3.10.450.160">
    <property type="entry name" value="inner membrane protein cigr"/>
    <property type="match status" value="1"/>
</dbReference>
<feature type="signal peptide" evidence="2">
    <location>
        <begin position="1"/>
        <end position="25"/>
    </location>
</feature>
<keyword evidence="2" id="KW-0732">Signal</keyword>
<evidence type="ECO:0000256" key="1">
    <source>
        <dbReference type="SAM" id="MobiDB-lite"/>
    </source>
</evidence>
<protein>
    <submittedName>
        <fullName evidence="3">Ni/Co efflux regulator RcnB</fullName>
    </submittedName>
</protein>
<keyword evidence="4" id="KW-1185">Reference proteome</keyword>
<evidence type="ECO:0000256" key="2">
    <source>
        <dbReference type="SAM" id="SignalP"/>
    </source>
</evidence>
<dbReference type="InterPro" id="IPR024572">
    <property type="entry name" value="RcnB"/>
</dbReference>
<evidence type="ECO:0000313" key="4">
    <source>
        <dbReference type="Proteomes" id="UP000781958"/>
    </source>
</evidence>
<accession>A0ABS4SMJ5</accession>
<comment type="caution">
    <text evidence="3">The sequence shown here is derived from an EMBL/GenBank/DDBJ whole genome shotgun (WGS) entry which is preliminary data.</text>
</comment>
<reference evidence="3 4" key="1">
    <citation type="submission" date="2021-03" db="EMBL/GenBank/DDBJ databases">
        <title>Genomic Encyclopedia of Type Strains, Phase III (KMG-III): the genomes of soil and plant-associated and newly described type strains.</title>
        <authorList>
            <person name="Whitman W."/>
        </authorList>
    </citation>
    <scope>NUCLEOTIDE SEQUENCE [LARGE SCALE GENOMIC DNA]</scope>
    <source>
        <strain evidence="3 4">IMMIB AFH-6</strain>
    </source>
</reference>